<organism evidence="1 2">
    <name type="scientific">Artomyces pyxidatus</name>
    <dbReference type="NCBI Taxonomy" id="48021"/>
    <lineage>
        <taxon>Eukaryota</taxon>
        <taxon>Fungi</taxon>
        <taxon>Dikarya</taxon>
        <taxon>Basidiomycota</taxon>
        <taxon>Agaricomycotina</taxon>
        <taxon>Agaricomycetes</taxon>
        <taxon>Russulales</taxon>
        <taxon>Auriscalpiaceae</taxon>
        <taxon>Artomyces</taxon>
    </lineage>
</organism>
<accession>A0ACB8TB50</accession>
<dbReference type="EMBL" id="MU277196">
    <property type="protein sequence ID" value="KAI0065271.1"/>
    <property type="molecule type" value="Genomic_DNA"/>
</dbReference>
<reference evidence="1" key="1">
    <citation type="submission" date="2021-03" db="EMBL/GenBank/DDBJ databases">
        <authorList>
            <consortium name="DOE Joint Genome Institute"/>
            <person name="Ahrendt S."/>
            <person name="Looney B.P."/>
            <person name="Miyauchi S."/>
            <person name="Morin E."/>
            <person name="Drula E."/>
            <person name="Courty P.E."/>
            <person name="Chicoki N."/>
            <person name="Fauchery L."/>
            <person name="Kohler A."/>
            <person name="Kuo A."/>
            <person name="Labutti K."/>
            <person name="Pangilinan J."/>
            <person name="Lipzen A."/>
            <person name="Riley R."/>
            <person name="Andreopoulos W."/>
            <person name="He G."/>
            <person name="Johnson J."/>
            <person name="Barry K.W."/>
            <person name="Grigoriev I.V."/>
            <person name="Nagy L."/>
            <person name="Hibbett D."/>
            <person name="Henrissat B."/>
            <person name="Matheny P.B."/>
            <person name="Labbe J."/>
            <person name="Martin F."/>
        </authorList>
    </citation>
    <scope>NUCLEOTIDE SEQUENCE</scope>
    <source>
        <strain evidence="1">HHB10654</strain>
    </source>
</reference>
<evidence type="ECO:0000313" key="1">
    <source>
        <dbReference type="EMBL" id="KAI0065271.1"/>
    </source>
</evidence>
<sequence>MVSPIAASSKEGSPSKGDAPEPAPIRRLHESLVNRIAAGEIIHRPASALKELIENCLDAGATTIRIQIKDGGLKLLQIQDNGCGIKKADLPILAQRFTTSKLSTFSDLAHLTTYGFRGEALASISHVANLTVITKTRKDSCAWKAAYLDGELSPAHPGHAPDPKPCAGNDGTTITVENLFYNTPARLSAIRNSSEEYARILDVVTKYSVHNAGVSFSCKKAGSNTPDLSTPSSSTTHQAIRMLYGQGVAKDLLNIEVSPAAPISTKQKGKRKRKESDDLDEEEDGEDVLSNSDGEAVADETEWRAEVYFTNANYHAKKTVFLLFINHRLVESPRIKRAIEAVYTGVLPKGASPFVYLSLQLDPTTVDVNVHPTKREVHFLNEESITERIADEIQAKLARVGERVFEYQTLLTGGIAEPDTGKKSKGKEKMRDPEADSDEEHGHPTTTSAAKKKVLSQHKVRTSVADRTLDSMFPVAIPSRHGSREGVEEDDAEVGATPDTRVQHISESMCFLATIARLRERVRKAKHIQLAEILDKHTFVGVVDLQRELSLVQHSTKLYLVNHGALIEELFYQLGLRQFGDFSRLKLSPSPPLRQLIALAVDAEDTEKSKLSKSEIVDGIFDILISRRDMLFEYFSLSISAEGLVESLPLLLPKFMPNLDKLPLFLMRLGPQVNWTAEAECFDTFLHELAYFYTPGPGPLASALKRSAEDDPSDGGAERDDIGQVMAAEKWQIQHILFPAMRRYLVPPKSLLARDVVQVANVPDLYRVFERC</sequence>
<proteinExistence type="predicted"/>
<keyword evidence="2" id="KW-1185">Reference proteome</keyword>
<gene>
    <name evidence="1" type="ORF">BV25DRAFT_156312</name>
</gene>
<evidence type="ECO:0000313" key="2">
    <source>
        <dbReference type="Proteomes" id="UP000814140"/>
    </source>
</evidence>
<comment type="caution">
    <text evidence="1">The sequence shown here is derived from an EMBL/GenBank/DDBJ whole genome shotgun (WGS) entry which is preliminary data.</text>
</comment>
<protein>
    <submittedName>
        <fullName evidence="1">DNA mismatch repair protein MutL</fullName>
    </submittedName>
</protein>
<dbReference type="Proteomes" id="UP000814140">
    <property type="component" value="Unassembled WGS sequence"/>
</dbReference>
<reference evidence="1" key="2">
    <citation type="journal article" date="2022" name="New Phytol.">
        <title>Evolutionary transition to the ectomycorrhizal habit in the genomes of a hyperdiverse lineage of mushroom-forming fungi.</title>
        <authorList>
            <person name="Looney B."/>
            <person name="Miyauchi S."/>
            <person name="Morin E."/>
            <person name="Drula E."/>
            <person name="Courty P.E."/>
            <person name="Kohler A."/>
            <person name="Kuo A."/>
            <person name="LaButti K."/>
            <person name="Pangilinan J."/>
            <person name="Lipzen A."/>
            <person name="Riley R."/>
            <person name="Andreopoulos W."/>
            <person name="He G."/>
            <person name="Johnson J."/>
            <person name="Nolan M."/>
            <person name="Tritt A."/>
            <person name="Barry K.W."/>
            <person name="Grigoriev I.V."/>
            <person name="Nagy L.G."/>
            <person name="Hibbett D."/>
            <person name="Henrissat B."/>
            <person name="Matheny P.B."/>
            <person name="Labbe J."/>
            <person name="Martin F.M."/>
        </authorList>
    </citation>
    <scope>NUCLEOTIDE SEQUENCE</scope>
    <source>
        <strain evidence="1">HHB10654</strain>
    </source>
</reference>
<name>A0ACB8TB50_9AGAM</name>